<feature type="region of interest" description="Disordered" evidence="1">
    <location>
        <begin position="142"/>
        <end position="264"/>
    </location>
</feature>
<evidence type="ECO:0000313" key="3">
    <source>
        <dbReference type="Proteomes" id="UP000027195"/>
    </source>
</evidence>
<dbReference type="InterPro" id="IPR011333">
    <property type="entry name" value="SKP1/BTB/POZ_sf"/>
</dbReference>
<feature type="compositionally biased region" description="Low complexity" evidence="1">
    <location>
        <begin position="437"/>
        <end position="454"/>
    </location>
</feature>
<dbReference type="InParanoid" id="A0A067MDH0"/>
<feature type="compositionally biased region" description="Low complexity" evidence="1">
    <location>
        <begin position="153"/>
        <end position="166"/>
    </location>
</feature>
<feature type="compositionally biased region" description="Polar residues" evidence="1">
    <location>
        <begin position="470"/>
        <end position="484"/>
    </location>
</feature>
<dbReference type="Gene3D" id="3.30.710.10">
    <property type="entry name" value="Potassium Channel Kv1.1, Chain A"/>
    <property type="match status" value="1"/>
</dbReference>
<feature type="region of interest" description="Disordered" evidence="1">
    <location>
        <begin position="60"/>
        <end position="88"/>
    </location>
</feature>
<dbReference type="AlphaFoldDB" id="A0A067MDH0"/>
<name>A0A067MDH0_BOTB1</name>
<dbReference type="Proteomes" id="UP000027195">
    <property type="component" value="Unassembled WGS sequence"/>
</dbReference>
<dbReference type="OrthoDB" id="3363734at2759"/>
<evidence type="ECO:0000256" key="1">
    <source>
        <dbReference type="SAM" id="MobiDB-lite"/>
    </source>
</evidence>
<feature type="region of interest" description="Disordered" evidence="1">
    <location>
        <begin position="1"/>
        <end position="39"/>
    </location>
</feature>
<dbReference type="HOGENOM" id="CLU_509943_0_0_1"/>
<feature type="compositionally biased region" description="Pro residues" evidence="1">
    <location>
        <begin position="219"/>
        <end position="232"/>
    </location>
</feature>
<evidence type="ECO:0008006" key="4">
    <source>
        <dbReference type="Google" id="ProtNLM"/>
    </source>
</evidence>
<dbReference type="EMBL" id="KL198048">
    <property type="protein sequence ID" value="KDQ12750.1"/>
    <property type="molecule type" value="Genomic_DNA"/>
</dbReference>
<gene>
    <name evidence="2" type="ORF">BOTBODRAFT_176171</name>
</gene>
<feature type="region of interest" description="Disordered" evidence="1">
    <location>
        <begin position="436"/>
        <end position="534"/>
    </location>
</feature>
<feature type="compositionally biased region" description="Pro residues" evidence="1">
    <location>
        <begin position="246"/>
        <end position="264"/>
    </location>
</feature>
<sequence>MPISLGPPPRSPNGPFPFGYLPTSPSPHDTPASYFDHSLPKHARRRPSFLAVTSHWLSSHHRSSSKDSPTSPVHASPASPNAKSLPVSLPFAPALPPIRISAPQLASALDMFATSPPKSAGRSLGMGAQVVRTPEEALIGTAALFRPLDQRSDTSSVRTRTSSRSSRQNDSPPLPPIPLEQATPLPSKSSPNLPALNLRPSSPKEGWRPMTPPKSLRTPPVPSANAPLPPLPTNSVRASASQKTQPLPPLPPTPPQAPTDLPTPMPLPSLPALPPFNAMLMSPLPTPSSIPCSIIVSLETTSCVLRTTKATLTSRPSHLATYLNQIMPECTTAPPSPSSPFSEAFRLHQESVGCLLPPPPPPPQPAQMIHVFLDRPTAPYHHILAYLRSVDSDTAVLPRAALSSSRTALVELRDEARYLGLTELEQLCTDELRRARSNTFSSSRRSGRSNSASGKDAMLPPLPHSHSLPASTRTSHSGDSTFTADRTLVASVASGVASEPGQWTDRVNDLGQRARAQSESKPNPRGFKSSSKWI</sequence>
<reference evidence="3" key="1">
    <citation type="journal article" date="2014" name="Proc. Natl. Acad. Sci. U.S.A.">
        <title>Extensive sampling of basidiomycete genomes demonstrates inadequacy of the white-rot/brown-rot paradigm for wood decay fungi.</title>
        <authorList>
            <person name="Riley R."/>
            <person name="Salamov A.A."/>
            <person name="Brown D.W."/>
            <person name="Nagy L.G."/>
            <person name="Floudas D."/>
            <person name="Held B.W."/>
            <person name="Levasseur A."/>
            <person name="Lombard V."/>
            <person name="Morin E."/>
            <person name="Otillar R."/>
            <person name="Lindquist E.A."/>
            <person name="Sun H."/>
            <person name="LaButti K.M."/>
            <person name="Schmutz J."/>
            <person name="Jabbour D."/>
            <person name="Luo H."/>
            <person name="Baker S.E."/>
            <person name="Pisabarro A.G."/>
            <person name="Walton J.D."/>
            <person name="Blanchette R.A."/>
            <person name="Henrissat B."/>
            <person name="Martin F."/>
            <person name="Cullen D."/>
            <person name="Hibbett D.S."/>
            <person name="Grigoriev I.V."/>
        </authorList>
    </citation>
    <scope>NUCLEOTIDE SEQUENCE [LARGE SCALE GENOMIC DNA]</scope>
    <source>
        <strain evidence="3">FD-172 SS1</strain>
    </source>
</reference>
<organism evidence="2 3">
    <name type="scientific">Botryobasidium botryosum (strain FD-172 SS1)</name>
    <dbReference type="NCBI Taxonomy" id="930990"/>
    <lineage>
        <taxon>Eukaryota</taxon>
        <taxon>Fungi</taxon>
        <taxon>Dikarya</taxon>
        <taxon>Basidiomycota</taxon>
        <taxon>Agaricomycotina</taxon>
        <taxon>Agaricomycetes</taxon>
        <taxon>Cantharellales</taxon>
        <taxon>Botryobasidiaceae</taxon>
        <taxon>Botryobasidium</taxon>
    </lineage>
</organism>
<evidence type="ECO:0000313" key="2">
    <source>
        <dbReference type="EMBL" id="KDQ12750.1"/>
    </source>
</evidence>
<feature type="compositionally biased region" description="Polar residues" evidence="1">
    <location>
        <begin position="236"/>
        <end position="245"/>
    </location>
</feature>
<proteinExistence type="predicted"/>
<protein>
    <recommendedName>
        <fullName evidence="4">BTB domain-containing protein</fullName>
    </recommendedName>
</protein>
<feature type="compositionally biased region" description="Pro residues" evidence="1">
    <location>
        <begin position="1"/>
        <end position="15"/>
    </location>
</feature>
<accession>A0A067MDH0</accession>
<dbReference type="STRING" id="930990.A0A067MDH0"/>
<keyword evidence="3" id="KW-1185">Reference proteome</keyword>